<dbReference type="EMBL" id="QLYX01000024">
    <property type="protein sequence ID" value="RAY10875.1"/>
    <property type="molecule type" value="Genomic_DNA"/>
</dbReference>
<gene>
    <name evidence="2" type="ORF">DPM19_33485</name>
</gene>
<feature type="domain" description="DUF397" evidence="1">
    <location>
        <begin position="10"/>
        <end position="61"/>
    </location>
</feature>
<name>A0A365GVS4_9ACTN</name>
<evidence type="ECO:0000259" key="1">
    <source>
        <dbReference type="Pfam" id="PF04149"/>
    </source>
</evidence>
<dbReference type="AlphaFoldDB" id="A0A365GVS4"/>
<comment type="caution">
    <text evidence="2">The sequence shown here is derived from an EMBL/GenBank/DDBJ whole genome shotgun (WGS) entry which is preliminary data.</text>
</comment>
<organism evidence="2 3">
    <name type="scientific">Actinomadura craniellae</name>
    <dbReference type="NCBI Taxonomy" id="2231787"/>
    <lineage>
        <taxon>Bacteria</taxon>
        <taxon>Bacillati</taxon>
        <taxon>Actinomycetota</taxon>
        <taxon>Actinomycetes</taxon>
        <taxon>Streptosporangiales</taxon>
        <taxon>Thermomonosporaceae</taxon>
        <taxon>Actinomadura</taxon>
    </lineage>
</organism>
<reference evidence="2 3" key="1">
    <citation type="submission" date="2018-06" db="EMBL/GenBank/DDBJ databases">
        <title>Actinomadura craniellae sp. nov. isolated from marine sponge Craniella sp.</title>
        <authorList>
            <person name="Li L."/>
            <person name="Xu Q.H."/>
            <person name="Lin H.W."/>
            <person name="Lu Y.H."/>
        </authorList>
    </citation>
    <scope>NUCLEOTIDE SEQUENCE [LARGE SCALE GENOMIC DNA]</scope>
    <source>
        <strain evidence="2 3">LHW63021</strain>
    </source>
</reference>
<keyword evidence="3" id="KW-1185">Reference proteome</keyword>
<proteinExistence type="predicted"/>
<dbReference type="Pfam" id="PF04149">
    <property type="entry name" value="DUF397"/>
    <property type="match status" value="1"/>
</dbReference>
<evidence type="ECO:0000313" key="2">
    <source>
        <dbReference type="EMBL" id="RAY10875.1"/>
    </source>
</evidence>
<accession>A0A365GVS4</accession>
<sequence length="73" mass="7927">MNRSALVAGAAWRRSRRSQGQTQNCVELARIGEVVGVRDSKDPDGPHLTFTPSTLRVFAAQLCAGHHDLQVSV</sequence>
<evidence type="ECO:0000313" key="3">
    <source>
        <dbReference type="Proteomes" id="UP000251891"/>
    </source>
</evidence>
<dbReference type="RefSeq" id="WP_111872115.1">
    <property type="nucleotide sequence ID" value="NZ_QLYX01000024.1"/>
</dbReference>
<dbReference type="OrthoDB" id="3483262at2"/>
<dbReference type="InterPro" id="IPR007278">
    <property type="entry name" value="DUF397"/>
</dbReference>
<protein>
    <submittedName>
        <fullName evidence="2">DUF397 domain-containing protein</fullName>
    </submittedName>
</protein>
<dbReference type="Proteomes" id="UP000251891">
    <property type="component" value="Unassembled WGS sequence"/>
</dbReference>